<evidence type="ECO:0000313" key="1">
    <source>
        <dbReference type="EMBL" id="USI72429.1"/>
    </source>
</evidence>
<name>A0ABY4X6C9_9SPHN</name>
<organism evidence="1 2">
    <name type="scientific">Sphingomonas morindae</name>
    <dbReference type="NCBI Taxonomy" id="1541170"/>
    <lineage>
        <taxon>Bacteria</taxon>
        <taxon>Pseudomonadati</taxon>
        <taxon>Pseudomonadota</taxon>
        <taxon>Alphaproteobacteria</taxon>
        <taxon>Sphingomonadales</taxon>
        <taxon>Sphingomonadaceae</taxon>
        <taxon>Sphingomonas</taxon>
    </lineage>
</organism>
<dbReference type="RefSeq" id="WP_252166238.1">
    <property type="nucleotide sequence ID" value="NZ_CP084930.1"/>
</dbReference>
<protein>
    <submittedName>
        <fullName evidence="1">ROK family protein</fullName>
    </submittedName>
</protein>
<accession>A0ABY4X6C9</accession>
<evidence type="ECO:0000313" key="2">
    <source>
        <dbReference type="Proteomes" id="UP001056937"/>
    </source>
</evidence>
<dbReference type="Pfam" id="PF00480">
    <property type="entry name" value="ROK"/>
    <property type="match status" value="1"/>
</dbReference>
<dbReference type="InterPro" id="IPR049874">
    <property type="entry name" value="ROK_cs"/>
</dbReference>
<dbReference type="PANTHER" id="PTHR18964:SF174">
    <property type="entry name" value="D-ALLOSE KINASE-RELATED"/>
    <property type="match status" value="1"/>
</dbReference>
<keyword evidence="2" id="KW-1185">Reference proteome</keyword>
<dbReference type="Proteomes" id="UP001056937">
    <property type="component" value="Chromosome 1"/>
</dbReference>
<dbReference type="SUPFAM" id="SSF53067">
    <property type="entry name" value="Actin-like ATPase domain"/>
    <property type="match status" value="1"/>
</dbReference>
<dbReference type="InterPro" id="IPR043129">
    <property type="entry name" value="ATPase_NBD"/>
</dbReference>
<dbReference type="InterPro" id="IPR000600">
    <property type="entry name" value="ROK"/>
</dbReference>
<sequence length="317" mass="32137">MVELLGERMRDSAPGESAARDFRIGIDFGGTKIEAIALADDGAVLSRRRVPNPGSYAAAIATVAELVAATEQAAAGRGSVGLGTPGSVSPATGVMRNSNSLYLNGRPLAEDLAAALGRPVRLANDANCLALSEASDGAAAGAASVFALVIGTGCGGGLVIDGALVEGAHGIAGEVGHSPLPWPTPEEAGVDACWCGQRGCLESWISGTGFARAYAAEHGEALAAPAIVAAARAGEPRGQEALDRYIDRLGRGLAMIVNLVDPAAIVLGGGMSNVGELYEHLPEVIRRHAFSDGWSGLIAPAQWGDSSGVRGAAWLWP</sequence>
<dbReference type="EMBL" id="CP084930">
    <property type="protein sequence ID" value="USI72429.1"/>
    <property type="molecule type" value="Genomic_DNA"/>
</dbReference>
<dbReference type="Gene3D" id="3.30.420.40">
    <property type="match status" value="2"/>
</dbReference>
<dbReference type="CDD" id="cd24066">
    <property type="entry name" value="ASKHA_NBD_ROK_EcFRK-like"/>
    <property type="match status" value="1"/>
</dbReference>
<gene>
    <name evidence="1" type="ORF">LHA26_14185</name>
</gene>
<dbReference type="PROSITE" id="PS01125">
    <property type="entry name" value="ROK"/>
    <property type="match status" value="1"/>
</dbReference>
<proteinExistence type="predicted"/>
<reference evidence="1" key="1">
    <citation type="journal article" date="2022" name="Toxins">
        <title>Genomic Analysis of Sphingopyxis sp. USTB-05 for Biodegrading Cyanobacterial Hepatotoxins.</title>
        <authorList>
            <person name="Liu C."/>
            <person name="Xu Q."/>
            <person name="Zhao Z."/>
            <person name="Zhang H."/>
            <person name="Liu X."/>
            <person name="Yin C."/>
            <person name="Liu Y."/>
            <person name="Yan H."/>
        </authorList>
    </citation>
    <scope>NUCLEOTIDE SEQUENCE</scope>
    <source>
        <strain evidence="1">NBD5</strain>
    </source>
</reference>
<dbReference type="PANTHER" id="PTHR18964">
    <property type="entry name" value="ROK (REPRESSOR, ORF, KINASE) FAMILY"/>
    <property type="match status" value="1"/>
</dbReference>